<dbReference type="SUPFAM" id="SSF56752">
    <property type="entry name" value="D-aminoacid aminotransferase-like PLP-dependent enzymes"/>
    <property type="match status" value="1"/>
</dbReference>
<feature type="non-terminal residue" evidence="6">
    <location>
        <position position="353"/>
    </location>
</feature>
<gene>
    <name evidence="6" type="ORF">TSPGSL018_16485</name>
</gene>
<comment type="similarity">
    <text evidence="2">Belongs to the class-IV pyridoxal-phosphate-dependent aminotransferase family.</text>
</comment>
<dbReference type="Pfam" id="PF01063">
    <property type="entry name" value="Aminotran_4"/>
    <property type="match status" value="1"/>
</dbReference>
<dbReference type="InterPro" id="IPR005786">
    <property type="entry name" value="B_amino_transII"/>
</dbReference>
<organism evidence="6">
    <name type="scientific">Tetraselmis sp. GSL018</name>
    <dbReference type="NCBI Taxonomy" id="582737"/>
    <lineage>
        <taxon>Eukaryota</taxon>
        <taxon>Viridiplantae</taxon>
        <taxon>Chlorophyta</taxon>
        <taxon>core chlorophytes</taxon>
        <taxon>Chlorodendrophyceae</taxon>
        <taxon>Chlorodendrales</taxon>
        <taxon>Chlorodendraceae</taxon>
        <taxon>Tetraselmis</taxon>
    </lineage>
</organism>
<dbReference type="InterPro" id="IPR043132">
    <property type="entry name" value="BCAT-like_C"/>
</dbReference>
<dbReference type="PANTHER" id="PTHR42825:SF2">
    <property type="entry name" value="BRANCHED-CHAIN-AMINO-ACID AMINOTRANSFERASE 3, CHLOROPLASTIC-RELATED"/>
    <property type="match status" value="1"/>
</dbReference>
<dbReference type="InterPro" id="IPR001544">
    <property type="entry name" value="Aminotrans_IV"/>
</dbReference>
<protein>
    <recommendedName>
        <fullName evidence="7">Branched-chain amino acid aminotransferase</fullName>
    </recommendedName>
</protein>
<dbReference type="InterPro" id="IPR036038">
    <property type="entry name" value="Aminotransferase-like"/>
</dbReference>
<name>A0A061QZU3_9CHLO</name>
<evidence type="ECO:0000256" key="3">
    <source>
        <dbReference type="ARBA" id="ARBA00022576"/>
    </source>
</evidence>
<proteinExistence type="inferred from homology"/>
<sequence length="353" mass="39449">MLLSLENSFDFFSVKNSMIYNVFFRLWYQLLLLLSIAHPDRTLECFVVPCRFHCLRIARYLHNFLVCSDNRTDTLWLKKKIICHFLAGEGRTMLRKAVGKGSGVFMFSRALSSSTSAFSRGTPHAQPMENLVDQTRMPREDIDWDCISFDDRHLGRYLYKSTYVLGKTESWKGQLEEFGPLLLQPTAQVLNYGQSIFEGLKAYRSANGGINLFRPGENAARMSRGARRMMMPEVPEDVFLRAVRETAKANADLVPPTGKGALYLRPLLLGTGGVLGVRPSTEYTFLVYCGAVGPYFKGGKLTPIHLKVSEDAFRAARGGTGSTKCAGNYAPCMLHTAAAREEGYSDVVYLDAA</sequence>
<evidence type="ECO:0000256" key="2">
    <source>
        <dbReference type="ARBA" id="ARBA00009320"/>
    </source>
</evidence>
<evidence type="ECO:0000256" key="5">
    <source>
        <dbReference type="ARBA" id="ARBA00022898"/>
    </source>
</evidence>
<dbReference type="EMBL" id="GBEZ01021519">
    <property type="protein sequence ID" value="JAC65233.1"/>
    <property type="molecule type" value="Transcribed_RNA"/>
</dbReference>
<keyword evidence="3" id="KW-0032">Aminotransferase</keyword>
<dbReference type="Gene3D" id="3.30.470.10">
    <property type="match status" value="1"/>
</dbReference>
<dbReference type="Gene3D" id="3.20.10.10">
    <property type="entry name" value="D-amino Acid Aminotransferase, subunit A, domain 2"/>
    <property type="match status" value="1"/>
</dbReference>
<keyword evidence="4" id="KW-0808">Transferase</keyword>
<dbReference type="AlphaFoldDB" id="A0A061QZU3"/>
<dbReference type="GO" id="GO:0004084">
    <property type="term" value="F:branched-chain-amino-acid transaminase activity"/>
    <property type="evidence" value="ECO:0007669"/>
    <property type="project" value="InterPro"/>
</dbReference>
<accession>A0A061QZU3</accession>
<reference evidence="6" key="1">
    <citation type="submission" date="2014-05" db="EMBL/GenBank/DDBJ databases">
        <title>The transcriptome of the halophilic microalga Tetraselmis sp. GSL018 isolated from the Great Salt Lake, Utah.</title>
        <authorList>
            <person name="Jinkerson R.E."/>
            <person name="D'Adamo S."/>
            <person name="Posewitz M.C."/>
        </authorList>
    </citation>
    <scope>NUCLEOTIDE SEQUENCE</scope>
    <source>
        <strain evidence="6">GSL018</strain>
    </source>
</reference>
<comment type="cofactor">
    <cofactor evidence="1">
        <name>pyridoxal 5'-phosphate</name>
        <dbReference type="ChEBI" id="CHEBI:597326"/>
    </cofactor>
</comment>
<evidence type="ECO:0000313" key="6">
    <source>
        <dbReference type="EMBL" id="JAC65233.1"/>
    </source>
</evidence>
<keyword evidence="5" id="KW-0663">Pyridoxal phosphate</keyword>
<dbReference type="GO" id="GO:0009081">
    <property type="term" value="P:branched-chain amino acid metabolic process"/>
    <property type="evidence" value="ECO:0007669"/>
    <property type="project" value="InterPro"/>
</dbReference>
<evidence type="ECO:0000256" key="1">
    <source>
        <dbReference type="ARBA" id="ARBA00001933"/>
    </source>
</evidence>
<evidence type="ECO:0008006" key="7">
    <source>
        <dbReference type="Google" id="ProtNLM"/>
    </source>
</evidence>
<dbReference type="InterPro" id="IPR043131">
    <property type="entry name" value="BCAT-like_N"/>
</dbReference>
<dbReference type="PANTHER" id="PTHR42825">
    <property type="entry name" value="AMINO ACID AMINOTRANSFERASE"/>
    <property type="match status" value="1"/>
</dbReference>
<evidence type="ECO:0000256" key="4">
    <source>
        <dbReference type="ARBA" id="ARBA00022679"/>
    </source>
</evidence>